<evidence type="ECO:0000313" key="3">
    <source>
        <dbReference type="EMBL" id="MFD1736011.1"/>
    </source>
</evidence>
<gene>
    <name evidence="3" type="primary">spoVID</name>
    <name evidence="3" type="ORF">ACFSCX_05485</name>
</gene>
<feature type="compositionally biased region" description="Acidic residues" evidence="1">
    <location>
        <begin position="150"/>
        <end position="171"/>
    </location>
</feature>
<dbReference type="Pfam" id="PF01476">
    <property type="entry name" value="LysM"/>
    <property type="match status" value="1"/>
</dbReference>
<dbReference type="PROSITE" id="PS51782">
    <property type="entry name" value="LYSM"/>
    <property type="match status" value="1"/>
</dbReference>
<protein>
    <submittedName>
        <fullName evidence="3">Stage VI sporulation protein D</fullName>
    </submittedName>
</protein>
<dbReference type="Proteomes" id="UP001597214">
    <property type="component" value="Unassembled WGS sequence"/>
</dbReference>
<feature type="compositionally biased region" description="Polar residues" evidence="1">
    <location>
        <begin position="284"/>
        <end position="298"/>
    </location>
</feature>
<keyword evidence="4" id="KW-1185">Reference proteome</keyword>
<feature type="domain" description="LysM" evidence="2">
    <location>
        <begin position="320"/>
        <end position="363"/>
    </location>
</feature>
<dbReference type="SMART" id="SM00257">
    <property type="entry name" value="LysM"/>
    <property type="match status" value="1"/>
</dbReference>
<feature type="region of interest" description="Disordered" evidence="1">
    <location>
        <begin position="275"/>
        <end position="298"/>
    </location>
</feature>
<evidence type="ECO:0000313" key="4">
    <source>
        <dbReference type="Proteomes" id="UP001597214"/>
    </source>
</evidence>
<dbReference type="Pfam" id="PF20918">
    <property type="entry name" value="SPOCS_spoVID-N"/>
    <property type="match status" value="1"/>
</dbReference>
<dbReference type="InterPro" id="IPR036779">
    <property type="entry name" value="LysM_dom_sf"/>
</dbReference>
<dbReference type="SUPFAM" id="SSF54106">
    <property type="entry name" value="LysM domain"/>
    <property type="match status" value="1"/>
</dbReference>
<feature type="region of interest" description="Disordered" evidence="1">
    <location>
        <begin position="146"/>
        <end position="191"/>
    </location>
</feature>
<dbReference type="NCBIfam" id="TIGR02907">
    <property type="entry name" value="spore_VI_D"/>
    <property type="match status" value="1"/>
</dbReference>
<evidence type="ECO:0000259" key="2">
    <source>
        <dbReference type="PROSITE" id="PS51782"/>
    </source>
</evidence>
<accession>A0ABW4LM85</accession>
<dbReference type="InterPro" id="IPR014256">
    <property type="entry name" value="Spore_VI_D"/>
</dbReference>
<reference evidence="4" key="1">
    <citation type="journal article" date="2019" name="Int. J. Syst. Evol. Microbiol.">
        <title>The Global Catalogue of Microorganisms (GCM) 10K type strain sequencing project: providing services to taxonomists for standard genome sequencing and annotation.</title>
        <authorList>
            <consortium name="The Broad Institute Genomics Platform"/>
            <consortium name="The Broad Institute Genome Sequencing Center for Infectious Disease"/>
            <person name="Wu L."/>
            <person name="Ma J."/>
        </authorList>
    </citation>
    <scope>NUCLEOTIDE SEQUENCE [LARGE SCALE GENOMIC DNA]</scope>
    <source>
        <strain evidence="4">CCUG 49339</strain>
    </source>
</reference>
<proteinExistence type="predicted"/>
<dbReference type="InterPro" id="IPR048862">
    <property type="entry name" value="SPOCS_spoVID_N"/>
</dbReference>
<feature type="compositionally biased region" description="Acidic residues" evidence="1">
    <location>
        <begin position="180"/>
        <end position="191"/>
    </location>
</feature>
<dbReference type="EMBL" id="JBHUEM010000004">
    <property type="protein sequence ID" value="MFD1736011.1"/>
    <property type="molecule type" value="Genomic_DNA"/>
</dbReference>
<evidence type="ECO:0000256" key="1">
    <source>
        <dbReference type="SAM" id="MobiDB-lite"/>
    </source>
</evidence>
<sequence length="371" mass="42402">MTVENQSSIRFSVEESIWFQRGQEVSELLSMSLDPDIVIQEHDQYISVKGGLVLTGEYHAQTEDDGREVNRPETARNVHEVTTREDGVSELRHKFPVDITIPKNRIQNLNDVYVTIEAFDYELPQRGNLLLEADLSITGIYGDEKQQAAFEEEREEESREEEDVEVDETIEEVQSTQEEPPGDDEDVVEEVTAEDAHHDLQEDLQENIEEELVAPLMRGSYSEESEEPVTNEDPFTPFVVEAKSEHPEEEVEVSEEKTDEVEETVAYVRTAPQLEFKSRVEQPEASNPAESNDSGSNDENTLYLTKLFADENTSETAKLRMCIVQKDETLEMIAERYDVQAQSLIRINHLDREHLAEGQILYIPALVGNRK</sequence>
<dbReference type="CDD" id="cd00118">
    <property type="entry name" value="LysM"/>
    <property type="match status" value="1"/>
</dbReference>
<dbReference type="Gene3D" id="3.10.350.10">
    <property type="entry name" value="LysM domain"/>
    <property type="match status" value="1"/>
</dbReference>
<organism evidence="3 4">
    <name type="scientific">Bacillus salitolerans</name>
    <dbReference type="NCBI Taxonomy" id="1437434"/>
    <lineage>
        <taxon>Bacteria</taxon>
        <taxon>Bacillati</taxon>
        <taxon>Bacillota</taxon>
        <taxon>Bacilli</taxon>
        <taxon>Bacillales</taxon>
        <taxon>Bacillaceae</taxon>
        <taxon>Bacillus</taxon>
    </lineage>
</organism>
<dbReference type="RefSeq" id="WP_377927148.1">
    <property type="nucleotide sequence ID" value="NZ_JBHUEM010000004.1"/>
</dbReference>
<comment type="caution">
    <text evidence="3">The sequence shown here is derived from an EMBL/GenBank/DDBJ whole genome shotgun (WGS) entry which is preliminary data.</text>
</comment>
<dbReference type="InterPro" id="IPR018392">
    <property type="entry name" value="LysM"/>
</dbReference>
<name>A0ABW4LM85_9BACI</name>